<feature type="non-terminal residue" evidence="2">
    <location>
        <position position="438"/>
    </location>
</feature>
<dbReference type="AlphaFoldDB" id="A0A0S8GH98"/>
<gene>
    <name evidence="2" type="ORF">AMJ87_07040</name>
</gene>
<dbReference type="SUPFAM" id="SSF101898">
    <property type="entry name" value="NHL repeat"/>
    <property type="match status" value="1"/>
</dbReference>
<sequence>MKWVMCLVLLLGLVGHAQVAEWVHRYPGYGPSGAYDIAVDNAGNVYVTGWGNYPSRSADFLTIKYNDAGDTLWVRYYDGGANFYDFATALAIDDSGNVYVTGRSIASGSDYDIATVKYNNAGVEQWAARYDGPMNSDDEAYDVVLDDAGNVYVTGVASATPGAHYITIKYESTGDTAWTALYGGPDGMGCVANALALDASGNVYVTGSGFSMGTANDFATVKYDSQGNEEWVATYNGLTAYADDEANDIEVVSGYIYVTGESENASFNPDCFTIKYNSAGDTVWTARYDGSANAYDRGYALDVDDSANVFVTGVSFDTYTQSDYMTIKYNSSGLIDWQARYNGPDSAADQASAIARDSQGNIYVTGRSYASGPYTPENDYLTVKYNSSGVEQWSARYDGTGHTQDYAHAIAVDNAGYVYITGESIGTTSYEDVVTIKY</sequence>
<dbReference type="Gene3D" id="2.40.10.500">
    <property type="match status" value="1"/>
</dbReference>
<keyword evidence="1" id="KW-0732">Signal</keyword>
<dbReference type="InterPro" id="IPR052918">
    <property type="entry name" value="Motility_Chemotaxis_Reg"/>
</dbReference>
<evidence type="ECO:0000313" key="3">
    <source>
        <dbReference type="Proteomes" id="UP000051096"/>
    </source>
</evidence>
<comment type="caution">
    <text evidence="2">The sequence shown here is derived from an EMBL/GenBank/DDBJ whole genome shotgun (WGS) entry which is preliminary data.</text>
</comment>
<dbReference type="PANTHER" id="PTHR35580">
    <property type="entry name" value="CELL SURFACE GLYCOPROTEIN (S-LAYER PROTEIN)-LIKE PROTEIN"/>
    <property type="match status" value="1"/>
</dbReference>
<dbReference type="EMBL" id="LJUO01000059">
    <property type="protein sequence ID" value="KPK71627.1"/>
    <property type="molecule type" value="Genomic_DNA"/>
</dbReference>
<organism evidence="2 3">
    <name type="scientific">candidate division WOR_3 bacterium SM23_60</name>
    <dbReference type="NCBI Taxonomy" id="1703780"/>
    <lineage>
        <taxon>Bacteria</taxon>
        <taxon>Bacteria division WOR-3</taxon>
    </lineage>
</organism>
<dbReference type="InterPro" id="IPR013431">
    <property type="entry name" value="Delta_60_rpt"/>
</dbReference>
<evidence type="ECO:0008006" key="4">
    <source>
        <dbReference type="Google" id="ProtNLM"/>
    </source>
</evidence>
<dbReference type="InterPro" id="IPR010620">
    <property type="entry name" value="SBBP_repeat"/>
</dbReference>
<evidence type="ECO:0000256" key="1">
    <source>
        <dbReference type="SAM" id="SignalP"/>
    </source>
</evidence>
<feature type="chain" id="PRO_5006646945" description="Bulb-type lectin domain-containing protein" evidence="1">
    <location>
        <begin position="20"/>
        <end position="438"/>
    </location>
</feature>
<dbReference type="NCBIfam" id="TIGR02608">
    <property type="entry name" value="delta_60_rpt"/>
    <property type="match status" value="3"/>
</dbReference>
<name>A0A0S8GH98_UNCW3</name>
<proteinExistence type="predicted"/>
<feature type="signal peptide" evidence="1">
    <location>
        <begin position="1"/>
        <end position="19"/>
    </location>
</feature>
<dbReference type="InterPro" id="IPR011042">
    <property type="entry name" value="6-blade_b-propeller_TolB-like"/>
</dbReference>
<evidence type="ECO:0000313" key="2">
    <source>
        <dbReference type="EMBL" id="KPK71627.1"/>
    </source>
</evidence>
<dbReference type="PANTHER" id="PTHR35580:SF1">
    <property type="entry name" value="PHYTASE-LIKE DOMAIN-CONTAINING PROTEIN"/>
    <property type="match status" value="1"/>
</dbReference>
<dbReference type="Gene3D" id="2.120.10.30">
    <property type="entry name" value="TolB, C-terminal domain"/>
    <property type="match status" value="1"/>
</dbReference>
<dbReference type="Pfam" id="PF06739">
    <property type="entry name" value="SBBP"/>
    <property type="match status" value="4"/>
</dbReference>
<protein>
    <recommendedName>
        <fullName evidence="4">Bulb-type lectin domain-containing protein</fullName>
    </recommendedName>
</protein>
<dbReference type="Proteomes" id="UP000051096">
    <property type="component" value="Unassembled WGS sequence"/>
</dbReference>
<reference evidence="2 3" key="1">
    <citation type="journal article" date="2015" name="Microbiome">
        <title>Genomic resolution of linkages in carbon, nitrogen, and sulfur cycling among widespread estuary sediment bacteria.</title>
        <authorList>
            <person name="Baker B.J."/>
            <person name="Lazar C.S."/>
            <person name="Teske A.P."/>
            <person name="Dick G.J."/>
        </authorList>
    </citation>
    <scope>NUCLEOTIDE SEQUENCE [LARGE SCALE GENOMIC DNA]</scope>
    <source>
        <strain evidence="2">SM23_60</strain>
    </source>
</reference>
<accession>A0A0S8GH98</accession>